<evidence type="ECO:0000256" key="2">
    <source>
        <dbReference type="PROSITE-ProRule" id="PRU00335"/>
    </source>
</evidence>
<evidence type="ECO:0000259" key="3">
    <source>
        <dbReference type="PROSITE" id="PS50977"/>
    </source>
</evidence>
<dbReference type="Pfam" id="PF00440">
    <property type="entry name" value="TetR_N"/>
    <property type="match status" value="1"/>
</dbReference>
<dbReference type="Proteomes" id="UP000033115">
    <property type="component" value="Chromosome"/>
</dbReference>
<reference evidence="4 5" key="1">
    <citation type="journal article" date="2015" name="J. Biotechnol.">
        <title>Complete genome sequence of a malodorant-producing acetogen, Clostridium scatologenes ATCC 25775(T).</title>
        <authorList>
            <person name="Zhu Z."/>
            <person name="Guo T."/>
            <person name="Zheng H."/>
            <person name="Song T."/>
            <person name="Ouyang P."/>
            <person name="Xie J."/>
        </authorList>
    </citation>
    <scope>NUCLEOTIDE SEQUENCE [LARGE SCALE GENOMIC DNA]</scope>
    <source>
        <strain evidence="4 5">ATCC 25775</strain>
    </source>
</reference>
<accession>A0A0E3GQZ4</accession>
<keyword evidence="1 2" id="KW-0238">DNA-binding</keyword>
<dbReference type="RefSeq" id="WP_029160195.1">
    <property type="nucleotide sequence ID" value="NZ_CP009933.1"/>
</dbReference>
<dbReference type="STRING" id="1548.CSCA_2301"/>
<dbReference type="EMBL" id="CP009933">
    <property type="protein sequence ID" value="AKA69426.1"/>
    <property type="molecule type" value="Genomic_DNA"/>
</dbReference>
<dbReference type="Pfam" id="PF14278">
    <property type="entry name" value="TetR_C_8"/>
    <property type="match status" value="1"/>
</dbReference>
<dbReference type="SUPFAM" id="SSF46689">
    <property type="entry name" value="Homeodomain-like"/>
    <property type="match status" value="1"/>
</dbReference>
<dbReference type="PANTHER" id="PTHR43479">
    <property type="entry name" value="ACREF/ENVCD OPERON REPRESSOR-RELATED"/>
    <property type="match status" value="1"/>
</dbReference>
<dbReference type="InterPro" id="IPR009057">
    <property type="entry name" value="Homeodomain-like_sf"/>
</dbReference>
<evidence type="ECO:0000313" key="4">
    <source>
        <dbReference type="EMBL" id="AKA69426.1"/>
    </source>
</evidence>
<proteinExistence type="predicted"/>
<organism evidence="4 5">
    <name type="scientific">Clostridium scatologenes</name>
    <dbReference type="NCBI Taxonomy" id="1548"/>
    <lineage>
        <taxon>Bacteria</taxon>
        <taxon>Bacillati</taxon>
        <taxon>Bacillota</taxon>
        <taxon>Clostridia</taxon>
        <taxon>Eubacteriales</taxon>
        <taxon>Clostridiaceae</taxon>
        <taxon>Clostridium</taxon>
    </lineage>
</organism>
<dbReference type="AlphaFoldDB" id="A0A0E3GQZ4"/>
<dbReference type="PANTHER" id="PTHR43479:SF11">
    <property type="entry name" value="ACREF_ENVCD OPERON REPRESSOR-RELATED"/>
    <property type="match status" value="1"/>
</dbReference>
<dbReference type="Gene3D" id="1.10.357.10">
    <property type="entry name" value="Tetracycline Repressor, domain 2"/>
    <property type="match status" value="1"/>
</dbReference>
<dbReference type="GO" id="GO:0003677">
    <property type="term" value="F:DNA binding"/>
    <property type="evidence" value="ECO:0007669"/>
    <property type="project" value="UniProtKB-UniRule"/>
</dbReference>
<feature type="DNA-binding region" description="H-T-H motif" evidence="2">
    <location>
        <begin position="33"/>
        <end position="52"/>
    </location>
</feature>
<dbReference type="InterPro" id="IPR039532">
    <property type="entry name" value="TetR_C_Firmicutes"/>
</dbReference>
<evidence type="ECO:0000256" key="1">
    <source>
        <dbReference type="ARBA" id="ARBA00023125"/>
    </source>
</evidence>
<keyword evidence="5" id="KW-1185">Reference proteome</keyword>
<dbReference type="InterPro" id="IPR001647">
    <property type="entry name" value="HTH_TetR"/>
</dbReference>
<dbReference type="KEGG" id="csq:CSCA_2301"/>
<dbReference type="PROSITE" id="PS50977">
    <property type="entry name" value="HTH_TETR_2"/>
    <property type="match status" value="1"/>
</dbReference>
<protein>
    <submittedName>
        <fullName evidence="4">Transcriptional regulator, TetR family</fullName>
    </submittedName>
</protein>
<sequence>MNQTENPIALQSKKWIMESLIELMNEKTFQEITVSELVAHADLGRRTFYRNFTSKEDVLESYLKNLIQEFIEHLSAYEILTPNICSYQIFKLCSNNKSFLTGLHKSKMLGFLLDEWNVSLPLIHQMMIDKIPNFPNQHNKTALAYTLAFNTGGVWNVVSKWISSGMKETSEEMTNIVMDLVKFKLMLV</sequence>
<name>A0A0E3GQZ4_CLOSL</name>
<dbReference type="InterPro" id="IPR050624">
    <property type="entry name" value="HTH-type_Tx_Regulator"/>
</dbReference>
<gene>
    <name evidence="4" type="ORF">CSCA_2301</name>
</gene>
<feature type="domain" description="HTH tetR-type" evidence="3">
    <location>
        <begin position="10"/>
        <end position="70"/>
    </location>
</feature>
<dbReference type="HOGENOM" id="CLU_087539_6_0_9"/>
<evidence type="ECO:0000313" key="5">
    <source>
        <dbReference type="Proteomes" id="UP000033115"/>
    </source>
</evidence>